<keyword evidence="2" id="KW-0808">Transferase</keyword>
<evidence type="ECO:0000313" key="3">
    <source>
        <dbReference type="Proteomes" id="UP000019131"/>
    </source>
</evidence>
<evidence type="ECO:0000256" key="1">
    <source>
        <dbReference type="ARBA" id="ARBA00022553"/>
    </source>
</evidence>
<gene>
    <name evidence="2" type="ORF">JCM10512_3456</name>
</gene>
<keyword evidence="3" id="KW-1185">Reference proteome</keyword>
<dbReference type="Gene3D" id="2.130.10.10">
    <property type="entry name" value="YVTN repeat-like/Quinoprotein amine dehydrogenase"/>
    <property type="match status" value="2"/>
</dbReference>
<dbReference type="Proteomes" id="UP000019131">
    <property type="component" value="Unassembled WGS sequence"/>
</dbReference>
<dbReference type="PANTHER" id="PTHR43547">
    <property type="entry name" value="TWO-COMPONENT HISTIDINE KINASE"/>
    <property type="match status" value="1"/>
</dbReference>
<dbReference type="Pfam" id="PF07494">
    <property type="entry name" value="Reg_prop"/>
    <property type="match status" value="4"/>
</dbReference>
<dbReference type="InterPro" id="IPR011110">
    <property type="entry name" value="Reg_prop"/>
</dbReference>
<dbReference type="AlphaFoldDB" id="W4UX33"/>
<dbReference type="EMBL" id="BAIV01000023">
    <property type="protein sequence ID" value="GAE85059.1"/>
    <property type="molecule type" value="Genomic_DNA"/>
</dbReference>
<dbReference type="STRING" id="1445607.JCM10512_3456"/>
<accession>W4UX33</accession>
<dbReference type="GO" id="GO:0000155">
    <property type="term" value="F:phosphorelay sensor kinase activity"/>
    <property type="evidence" value="ECO:0007669"/>
    <property type="project" value="TreeGrafter"/>
</dbReference>
<protein>
    <submittedName>
        <fullName evidence="2">Two-component system sensor histidine kinase/response</fullName>
    </submittedName>
</protein>
<comment type="caution">
    <text evidence="2">The sequence shown here is derived from an EMBL/GenBank/DDBJ whole genome shotgun (WGS) entry which is preliminary data.</text>
</comment>
<proteinExistence type="predicted"/>
<reference evidence="2 3" key="1">
    <citation type="journal article" date="2014" name="Genome Announc.">
        <title>Draft Genome Sequence of Bacteroides reticulotermitis Strain JCM 10512T, Isolated from the Gut of a Termite.</title>
        <authorList>
            <person name="Yuki M."/>
            <person name="Oshima K."/>
            <person name="Suda W."/>
            <person name="Sakamoto M."/>
            <person name="Iida T."/>
            <person name="Hattori M."/>
            <person name="Ohkuma M."/>
        </authorList>
    </citation>
    <scope>NUCLEOTIDE SEQUENCE [LARGE SCALE GENOMIC DNA]</scope>
    <source>
        <strain evidence="2 3">JCM 10512</strain>
    </source>
</reference>
<keyword evidence="2" id="KW-0418">Kinase</keyword>
<organism evidence="2 3">
    <name type="scientific">Bacteroides reticulotermitis JCM 10512</name>
    <dbReference type="NCBI Taxonomy" id="1445607"/>
    <lineage>
        <taxon>Bacteria</taxon>
        <taxon>Pseudomonadati</taxon>
        <taxon>Bacteroidota</taxon>
        <taxon>Bacteroidia</taxon>
        <taxon>Bacteroidales</taxon>
        <taxon>Bacteroidaceae</taxon>
        <taxon>Bacteroides</taxon>
    </lineage>
</organism>
<evidence type="ECO:0000313" key="2">
    <source>
        <dbReference type="EMBL" id="GAE85059.1"/>
    </source>
</evidence>
<dbReference type="PANTHER" id="PTHR43547:SF2">
    <property type="entry name" value="HYBRID SIGNAL TRANSDUCTION HISTIDINE KINASE C"/>
    <property type="match status" value="1"/>
</dbReference>
<dbReference type="InterPro" id="IPR015943">
    <property type="entry name" value="WD40/YVTN_repeat-like_dom_sf"/>
</dbReference>
<name>W4UX33_9BACE</name>
<sequence>MNILKNNTFYLFVLLLLGVTPVFSEASDPINFSYISLNEGLSQSTVFSIDQDKQGNMWFATYDGVNKYDGYSFTVYQHDESNPHSISTDIARIVKADSQGRIWIGTRDGLSFYDEEKDQFKNYYYKKSGKQLPINGIAEISPEKLLVSTPNGLTLFNIPEERFIDNALNTAMHQVIASTLYKHGEQIYIGTQEKGLYSYSIPNGKFEKVNPILDTKRIQAILQQSPTRIWVATEGAGLFLINPKTQEIKNYLHSSSNPKSISSNYIRSLAMDSQNRLWIGTFNDLNIYHEGSDSFVSYSSNPVISGSLSQRSVRSIFMDSQGGMWLGTYFGGLNYYHPIRNRFKNIRHIPYKNSLSDNVVSCIVEDKEKNLWIGTNDGGLNLYNPNTKLFTHYMLREGKDEKGIASNNIKAVYVDEQKSLYI</sequence>
<dbReference type="SUPFAM" id="SSF63829">
    <property type="entry name" value="Calcium-dependent phosphotriesterase"/>
    <property type="match status" value="2"/>
</dbReference>
<keyword evidence="1" id="KW-0597">Phosphoprotein</keyword>